<evidence type="ECO:0000256" key="4">
    <source>
        <dbReference type="ARBA" id="ARBA00023002"/>
    </source>
</evidence>
<reference evidence="9" key="1">
    <citation type="submission" date="2018-05" db="EMBL/GenBank/DDBJ databases">
        <authorList>
            <person name="Du Z."/>
            <person name="Wang X."/>
        </authorList>
    </citation>
    <scope>NUCLEOTIDE SEQUENCE [LARGE SCALE GENOMIC DNA]</scope>
    <source>
        <strain evidence="9">CQN31</strain>
    </source>
</reference>
<evidence type="ECO:0000256" key="2">
    <source>
        <dbReference type="ARBA" id="ARBA00022723"/>
    </source>
</evidence>
<dbReference type="RefSeq" id="WP_109869037.1">
    <property type="nucleotide sequence ID" value="NZ_QGNA01000001.1"/>
</dbReference>
<keyword evidence="3 8" id="KW-0223">Dioxygenase</keyword>
<evidence type="ECO:0000313" key="9">
    <source>
        <dbReference type="Proteomes" id="UP000245765"/>
    </source>
</evidence>
<dbReference type="PANTHER" id="PTHR43779">
    <property type="entry name" value="DIOXYGENASE RV0097-RELATED"/>
    <property type="match status" value="1"/>
</dbReference>
<name>A0A317FLF6_9PROT</name>
<proteinExistence type="inferred from homology"/>
<evidence type="ECO:0000256" key="6">
    <source>
        <dbReference type="SAM" id="MobiDB-lite"/>
    </source>
</evidence>
<evidence type="ECO:0000256" key="1">
    <source>
        <dbReference type="ARBA" id="ARBA00005896"/>
    </source>
</evidence>
<organism evidence="8 9">
    <name type="scientific">Falsiroseomonas bella</name>
    <dbReference type="NCBI Taxonomy" id="2184016"/>
    <lineage>
        <taxon>Bacteria</taxon>
        <taxon>Pseudomonadati</taxon>
        <taxon>Pseudomonadota</taxon>
        <taxon>Alphaproteobacteria</taxon>
        <taxon>Acetobacterales</taxon>
        <taxon>Roseomonadaceae</taxon>
        <taxon>Falsiroseomonas</taxon>
    </lineage>
</organism>
<dbReference type="GO" id="GO:0046872">
    <property type="term" value="F:metal ion binding"/>
    <property type="evidence" value="ECO:0007669"/>
    <property type="project" value="UniProtKB-KW"/>
</dbReference>
<dbReference type="OrthoDB" id="7346227at2"/>
<dbReference type="InterPro" id="IPR003819">
    <property type="entry name" value="TauD/TfdA-like"/>
</dbReference>
<keyword evidence="9" id="KW-1185">Reference proteome</keyword>
<keyword evidence="2" id="KW-0479">Metal-binding</keyword>
<dbReference type="InterPro" id="IPR051178">
    <property type="entry name" value="TfdA_dioxygenase"/>
</dbReference>
<evidence type="ECO:0000259" key="7">
    <source>
        <dbReference type="Pfam" id="PF02668"/>
    </source>
</evidence>
<dbReference type="Proteomes" id="UP000245765">
    <property type="component" value="Unassembled WGS sequence"/>
</dbReference>
<sequence length="295" mass="33275">MTITIRPANPARPDFVGEVSGVDLRRGIDGTEAAEIEAGMDRYAVLVFRGQDIDDAQQIAFSRHFGPLEQATGDIARSDQRRLSMEVNDISNLDRDGSVLARDDRRRLFALGNMLWHSDSSFKPTPAKYSLLSARVIPGSGGNTEFADMRAAWDALDDETKALVRDLVCEHTQIHSRGTLGFSDFTEEERARWAPVPQRLVRRHPRTGRLSLFLSAHAGGIQGWPKPEALMLLRDLTEHATQRDFVHAHVWQPHDLVMWDNRVTMHRARRYPAEQKRDLHRTTVADSAPTLEQAA</sequence>
<keyword evidence="5" id="KW-0408">Iron</keyword>
<dbReference type="InterPro" id="IPR042098">
    <property type="entry name" value="TauD-like_sf"/>
</dbReference>
<dbReference type="Gene3D" id="3.60.130.10">
    <property type="entry name" value="Clavaminate synthase-like"/>
    <property type="match status" value="1"/>
</dbReference>
<dbReference type="Pfam" id="PF02668">
    <property type="entry name" value="TauD"/>
    <property type="match status" value="1"/>
</dbReference>
<dbReference type="SUPFAM" id="SSF51197">
    <property type="entry name" value="Clavaminate synthase-like"/>
    <property type="match status" value="1"/>
</dbReference>
<keyword evidence="4" id="KW-0560">Oxidoreductase</keyword>
<dbReference type="PANTHER" id="PTHR43779:SF3">
    <property type="entry name" value="(3R)-3-[(CARBOXYMETHYL)AMINO]FATTY ACID OXYGENASE_DECARBOXYLASE"/>
    <property type="match status" value="1"/>
</dbReference>
<gene>
    <name evidence="8" type="ORF">DFH01_03785</name>
</gene>
<feature type="domain" description="TauD/TfdA-like" evidence="7">
    <location>
        <begin position="10"/>
        <end position="283"/>
    </location>
</feature>
<accession>A0A317FLF6</accession>
<feature type="compositionally biased region" description="Basic and acidic residues" evidence="6">
    <location>
        <begin position="273"/>
        <end position="283"/>
    </location>
</feature>
<dbReference type="GO" id="GO:0016706">
    <property type="term" value="F:2-oxoglutarate-dependent dioxygenase activity"/>
    <property type="evidence" value="ECO:0007669"/>
    <property type="project" value="UniProtKB-ARBA"/>
</dbReference>
<comment type="caution">
    <text evidence="8">The sequence shown here is derived from an EMBL/GenBank/DDBJ whole genome shotgun (WGS) entry which is preliminary data.</text>
</comment>
<evidence type="ECO:0000256" key="5">
    <source>
        <dbReference type="ARBA" id="ARBA00023004"/>
    </source>
</evidence>
<evidence type="ECO:0000313" key="8">
    <source>
        <dbReference type="EMBL" id="PWS38416.1"/>
    </source>
</evidence>
<comment type="similarity">
    <text evidence="1">Belongs to the TfdA dioxygenase family.</text>
</comment>
<dbReference type="EMBL" id="QGNA01000001">
    <property type="protein sequence ID" value="PWS38416.1"/>
    <property type="molecule type" value="Genomic_DNA"/>
</dbReference>
<evidence type="ECO:0000256" key="3">
    <source>
        <dbReference type="ARBA" id="ARBA00022964"/>
    </source>
</evidence>
<dbReference type="AlphaFoldDB" id="A0A317FLF6"/>
<protein>
    <submittedName>
        <fullName evidence="8">2,4-dichlorophenoxyacetate dioxygenase</fullName>
    </submittedName>
</protein>
<feature type="region of interest" description="Disordered" evidence="6">
    <location>
        <begin position="273"/>
        <end position="295"/>
    </location>
</feature>